<proteinExistence type="predicted"/>
<name>A0A1Z4V2L3_9CYAN</name>
<evidence type="ECO:0000313" key="1">
    <source>
        <dbReference type="EMBL" id="BAZ85525.1"/>
    </source>
</evidence>
<dbReference type="KEGG" id="dcm:NIES806_17280"/>
<dbReference type="EMBL" id="AP018316">
    <property type="protein sequence ID" value="BAZ85525.1"/>
    <property type="molecule type" value="Genomic_DNA"/>
</dbReference>
<dbReference type="InterPro" id="IPR021518">
    <property type="entry name" value="DUF3181"/>
</dbReference>
<accession>A0A1Z4V2L3</accession>
<organism evidence="1 2">
    <name type="scientific">Dolichospermum compactum NIES-806</name>
    <dbReference type="NCBI Taxonomy" id="1973481"/>
    <lineage>
        <taxon>Bacteria</taxon>
        <taxon>Bacillati</taxon>
        <taxon>Cyanobacteriota</taxon>
        <taxon>Cyanophyceae</taxon>
        <taxon>Nostocales</taxon>
        <taxon>Aphanizomenonaceae</taxon>
        <taxon>Dolichospermum</taxon>
        <taxon>Dolichospermum compactum</taxon>
    </lineage>
</organism>
<dbReference type="Proteomes" id="UP000218702">
    <property type="component" value="Chromosome"/>
</dbReference>
<dbReference type="AlphaFoldDB" id="A0A1Z4V2L3"/>
<evidence type="ECO:0000313" key="2">
    <source>
        <dbReference type="Proteomes" id="UP000218702"/>
    </source>
</evidence>
<sequence>MKVRYPNITNNEVIFVAKTNTTELLETLAAEIGESVYIDIAKWHLYLADAKLHNIVAEKLYPLITSKGVNEEKVITALESITVKVGGGRNEISLINLLPLQCQVTLVDIVEKYQREI</sequence>
<protein>
    <recommendedName>
        <fullName evidence="3">Thylakoid-associated protein</fullName>
    </recommendedName>
</protein>
<reference evidence="1 2" key="1">
    <citation type="submission" date="2017-06" db="EMBL/GenBank/DDBJ databases">
        <title>Genome sequencing of cyanobaciteial culture collection at National Institute for Environmental Studies (NIES).</title>
        <authorList>
            <person name="Hirose Y."/>
            <person name="Shimura Y."/>
            <person name="Fujisawa T."/>
            <person name="Nakamura Y."/>
            <person name="Kawachi M."/>
        </authorList>
    </citation>
    <scope>NUCLEOTIDE SEQUENCE [LARGE SCALE GENOMIC DNA]</scope>
    <source>
        <strain evidence="1 2">NIES-806</strain>
    </source>
</reference>
<evidence type="ECO:0008006" key="3">
    <source>
        <dbReference type="Google" id="ProtNLM"/>
    </source>
</evidence>
<dbReference type="Pfam" id="PF11378">
    <property type="entry name" value="DUF3181"/>
    <property type="match status" value="1"/>
</dbReference>
<gene>
    <name evidence="1" type="ORF">NIES806_17280</name>
</gene>
<keyword evidence="2" id="KW-1185">Reference proteome</keyword>